<feature type="domain" description="Iron-binding zinc finger CDGSH type" evidence="1">
    <location>
        <begin position="20"/>
        <end position="57"/>
    </location>
</feature>
<evidence type="ECO:0000313" key="3">
    <source>
        <dbReference type="Proteomes" id="UP000688137"/>
    </source>
</evidence>
<dbReference type="AlphaFoldDB" id="A0A8S1KKW6"/>
<comment type="caution">
    <text evidence="2">The sequence shown here is derived from an EMBL/GenBank/DDBJ whole genome shotgun (WGS) entry which is preliminary data.</text>
</comment>
<dbReference type="InterPro" id="IPR018967">
    <property type="entry name" value="FeS-contain_CDGSH-typ"/>
</dbReference>
<keyword evidence="3" id="KW-1185">Reference proteome</keyword>
<dbReference type="InterPro" id="IPR052950">
    <property type="entry name" value="CISD"/>
</dbReference>
<sequence length="96" mass="10600">MQNQDKQKVIETGTSKVAARFPFTVFLEEGIEYYYCTCGLGSTQPFCDGQCEGTGFEPVKIIPKRSGNALLCGCKRQCDPKNPNCDGSHSVVNLDW</sequence>
<proteinExistence type="predicted"/>
<evidence type="ECO:0000313" key="2">
    <source>
        <dbReference type="EMBL" id="CAD8054585.1"/>
    </source>
</evidence>
<reference evidence="2" key="1">
    <citation type="submission" date="2021-01" db="EMBL/GenBank/DDBJ databases">
        <authorList>
            <consortium name="Genoscope - CEA"/>
            <person name="William W."/>
        </authorList>
    </citation>
    <scope>NUCLEOTIDE SEQUENCE</scope>
</reference>
<dbReference type="EMBL" id="CAJJDM010000020">
    <property type="protein sequence ID" value="CAD8054585.1"/>
    <property type="molecule type" value="Genomic_DNA"/>
</dbReference>
<accession>A0A8S1KKW6</accession>
<dbReference type="SMART" id="SM00704">
    <property type="entry name" value="ZnF_CDGSH"/>
    <property type="match status" value="1"/>
</dbReference>
<name>A0A8S1KKW6_PARPR</name>
<organism evidence="2 3">
    <name type="scientific">Paramecium primaurelia</name>
    <dbReference type="NCBI Taxonomy" id="5886"/>
    <lineage>
        <taxon>Eukaryota</taxon>
        <taxon>Sar</taxon>
        <taxon>Alveolata</taxon>
        <taxon>Ciliophora</taxon>
        <taxon>Intramacronucleata</taxon>
        <taxon>Oligohymenophorea</taxon>
        <taxon>Peniculida</taxon>
        <taxon>Parameciidae</taxon>
        <taxon>Paramecium</taxon>
    </lineage>
</organism>
<gene>
    <name evidence="2" type="ORF">PPRIM_AZ9-3.1.T0220103</name>
</gene>
<dbReference type="Proteomes" id="UP000688137">
    <property type="component" value="Unassembled WGS sequence"/>
</dbReference>
<dbReference type="PANTHER" id="PTHR46491">
    <property type="entry name" value="CDGSH IRON SULFUR DOMAIN PROTEIN HOMOLOG"/>
    <property type="match status" value="1"/>
</dbReference>
<dbReference type="GO" id="GO:0051537">
    <property type="term" value="F:2 iron, 2 sulfur cluster binding"/>
    <property type="evidence" value="ECO:0007669"/>
    <property type="project" value="InterPro"/>
</dbReference>
<evidence type="ECO:0000259" key="1">
    <source>
        <dbReference type="SMART" id="SM00704"/>
    </source>
</evidence>
<protein>
    <recommendedName>
        <fullName evidence="1">Iron-binding zinc finger CDGSH type domain-containing protein</fullName>
    </recommendedName>
</protein>
<dbReference type="OMA" id="VFFCGCK"/>
<dbReference type="PANTHER" id="PTHR46491:SF3">
    <property type="entry name" value="CDGSH IRON-SULFUR DOMAIN-CONTAINING PROTEIN 3, MITOCHONDRIAL"/>
    <property type="match status" value="1"/>
</dbReference>
<dbReference type="GO" id="GO:0005739">
    <property type="term" value="C:mitochondrion"/>
    <property type="evidence" value="ECO:0007669"/>
    <property type="project" value="TreeGrafter"/>
</dbReference>